<dbReference type="PANTHER" id="PTHR43372:SF4">
    <property type="entry name" value="FATTY-ACID AMIDE HYDROLASE 2"/>
    <property type="match status" value="1"/>
</dbReference>
<feature type="domain" description="Amidase" evidence="1">
    <location>
        <begin position="25"/>
        <end position="304"/>
    </location>
</feature>
<dbReference type="InterPro" id="IPR023631">
    <property type="entry name" value="Amidase_dom"/>
</dbReference>
<dbReference type="InterPro" id="IPR036928">
    <property type="entry name" value="AS_sf"/>
</dbReference>
<dbReference type="Gene3D" id="3.90.1300.10">
    <property type="entry name" value="Amidase signature (AS) domain"/>
    <property type="match status" value="1"/>
</dbReference>
<reference evidence="2 3" key="1">
    <citation type="submission" date="2020-08" db="EMBL/GenBank/DDBJ databases">
        <title>Amycolatopsis echigonensis JCM 21831.</title>
        <authorList>
            <person name="Tedsree N."/>
            <person name="Kuncharoen N."/>
            <person name="Likhitwitayawuid K."/>
            <person name="Tanasupawat S."/>
        </authorList>
    </citation>
    <scope>NUCLEOTIDE SEQUENCE [LARGE SCALE GENOMIC DNA]</scope>
    <source>
        <strain evidence="2 3">JCM 21831</strain>
    </source>
</reference>
<dbReference type="RefSeq" id="WP_183122660.1">
    <property type="nucleotide sequence ID" value="NZ_JACJHR010000001.1"/>
</dbReference>
<dbReference type="GO" id="GO:0012505">
    <property type="term" value="C:endomembrane system"/>
    <property type="evidence" value="ECO:0007669"/>
    <property type="project" value="TreeGrafter"/>
</dbReference>
<feature type="domain" description="Amidase" evidence="1">
    <location>
        <begin position="343"/>
        <end position="430"/>
    </location>
</feature>
<comment type="caution">
    <text evidence="2">The sequence shown here is derived from an EMBL/GenBank/DDBJ whole genome shotgun (WGS) entry which is preliminary data.</text>
</comment>
<dbReference type="EMBL" id="JACJHR010000001">
    <property type="protein sequence ID" value="MBB2497701.1"/>
    <property type="molecule type" value="Genomic_DNA"/>
</dbReference>
<dbReference type="InterPro" id="IPR052739">
    <property type="entry name" value="FAAH2"/>
</dbReference>
<name>A0A8E1T1H0_9PSEU</name>
<evidence type="ECO:0000259" key="1">
    <source>
        <dbReference type="Pfam" id="PF01425"/>
    </source>
</evidence>
<gene>
    <name evidence="2" type="ORF">H5411_00930</name>
</gene>
<dbReference type="Proteomes" id="UP000550260">
    <property type="component" value="Unassembled WGS sequence"/>
</dbReference>
<evidence type="ECO:0000313" key="2">
    <source>
        <dbReference type="EMBL" id="MBB2497701.1"/>
    </source>
</evidence>
<sequence length="452" mass="46777">MNDILLRSAAGIAEELRAGRLSARELVELVLDRVDAVNPGVNAVVELRRESALRAADDADRALARGAQAGPLHGVPMTVKEGIRVAGMRSTWGDPAFADHVAERDAVVVSRLRSAGAVVFGTTNVAQMLADVVECVNPVYGRTVNPWDSTRSPGGSTGGGAAAVAAGLSFLEYGSDLTGSIRIPASFCGVYGLKPTAGTVPLEGFQPPGPPAGSTEMAFLSSIGPLARSAADLRTALRVTAGPSGPDAKAYTWRLAPPRHARLTDFRVGAVLDHPAAAVASDVGAVLSDAVDALGAAGATIVEGWPDGIDPVGQAESFGFQVRQFFAFHGGDPDFAGLPAVVEQQDRRMAARAAWDRYFSEFDVLLCPATCTTAFPRLGPDDERPYHELGFWIAHASLAGLPALSAPAGRAPGGLPVGVQILGPRHEDDTAITFAELAAEVIGGFTPPPVAG</sequence>
<dbReference type="Pfam" id="PF01425">
    <property type="entry name" value="Amidase"/>
    <property type="match status" value="2"/>
</dbReference>
<accession>A0A8E1T1H0</accession>
<organism evidence="2 3">
    <name type="scientific">Amycolatopsis echigonensis</name>
    <dbReference type="NCBI Taxonomy" id="2576905"/>
    <lineage>
        <taxon>Bacteria</taxon>
        <taxon>Bacillati</taxon>
        <taxon>Actinomycetota</taxon>
        <taxon>Actinomycetes</taxon>
        <taxon>Pseudonocardiales</taxon>
        <taxon>Pseudonocardiaceae</taxon>
        <taxon>Amycolatopsis</taxon>
    </lineage>
</organism>
<proteinExistence type="predicted"/>
<dbReference type="AlphaFoldDB" id="A0A8E1T1H0"/>
<dbReference type="PANTHER" id="PTHR43372">
    <property type="entry name" value="FATTY-ACID AMIDE HYDROLASE"/>
    <property type="match status" value="1"/>
</dbReference>
<protein>
    <submittedName>
        <fullName evidence="2">Amidase</fullName>
    </submittedName>
</protein>
<evidence type="ECO:0000313" key="3">
    <source>
        <dbReference type="Proteomes" id="UP000550260"/>
    </source>
</evidence>
<dbReference type="SUPFAM" id="SSF75304">
    <property type="entry name" value="Amidase signature (AS) enzymes"/>
    <property type="match status" value="1"/>
</dbReference>